<sequence length="100" mass="11714">MQGEIDMKKKLLGMVIGLGGLTALAVSATANAHVDVAVGLGVPVYSQPVYAQPAVPVGYYGYGDDHERWREREWRRHEWRERQWRHEAHREERWHERHGW</sequence>
<feature type="chain" id="PRO_5004380872" evidence="1">
    <location>
        <begin position="33"/>
        <end position="100"/>
    </location>
</feature>
<organism evidence="2 3">
    <name type="scientific">Caballeronia insecticola</name>
    <dbReference type="NCBI Taxonomy" id="758793"/>
    <lineage>
        <taxon>Bacteria</taxon>
        <taxon>Pseudomonadati</taxon>
        <taxon>Pseudomonadota</taxon>
        <taxon>Betaproteobacteria</taxon>
        <taxon>Burkholderiales</taxon>
        <taxon>Burkholderiaceae</taxon>
        <taxon>Caballeronia</taxon>
    </lineage>
</organism>
<protein>
    <submittedName>
        <fullName evidence="2">Uncharacterized protein</fullName>
    </submittedName>
</protein>
<gene>
    <name evidence="2" type="ORF">BRPE64_ACDS26440</name>
</gene>
<dbReference type="KEGG" id="buo:BRPE64_ACDS26440"/>
<dbReference type="Proteomes" id="UP000013966">
    <property type="component" value="Chromosome 1"/>
</dbReference>
<keyword evidence="1" id="KW-0732">Signal</keyword>
<reference evidence="2 3" key="1">
    <citation type="journal article" date="2013" name="Genome Announc.">
        <title>Complete Genome Sequence of Burkholderia sp. Strain RPE64, Bacterial Symbiont of the Bean Bug Riptortus pedestris.</title>
        <authorList>
            <person name="Shibata T.F."/>
            <person name="Maeda T."/>
            <person name="Nikoh N."/>
            <person name="Yamaguchi K."/>
            <person name="Oshima K."/>
            <person name="Hattori M."/>
            <person name="Nishiyama T."/>
            <person name="Hasebe M."/>
            <person name="Fukatsu T."/>
            <person name="Kikuchi Y."/>
            <person name="Shigenobu S."/>
        </authorList>
    </citation>
    <scope>NUCLEOTIDE SEQUENCE [LARGE SCALE GENOMIC DNA]</scope>
</reference>
<proteinExistence type="predicted"/>
<accession>R4WJ03</accession>
<evidence type="ECO:0000256" key="1">
    <source>
        <dbReference type="SAM" id="SignalP"/>
    </source>
</evidence>
<dbReference type="AlphaFoldDB" id="R4WJ03"/>
<keyword evidence="3" id="KW-1185">Reference proteome</keyword>
<dbReference type="PATRIC" id="fig|758793.3.peg.2649"/>
<evidence type="ECO:0000313" key="3">
    <source>
        <dbReference type="Proteomes" id="UP000013966"/>
    </source>
</evidence>
<dbReference type="EMBL" id="AP013058">
    <property type="protein sequence ID" value="BAN24398.1"/>
    <property type="molecule type" value="Genomic_DNA"/>
</dbReference>
<name>R4WJ03_9BURK</name>
<reference evidence="2 3" key="2">
    <citation type="journal article" date="2018" name="Int. J. Syst. Evol. Microbiol.">
        <title>Burkholderia insecticola sp. nov., a gut symbiotic bacterium of the bean bug Riptortus pedestris.</title>
        <authorList>
            <person name="Takeshita K."/>
            <person name="Tamaki H."/>
            <person name="Ohbayashi T."/>
            <person name="Meng X.-Y."/>
            <person name="Sone T."/>
            <person name="Mitani Y."/>
            <person name="Peeters C."/>
            <person name="Kikuchi Y."/>
            <person name="Vandamme P."/>
        </authorList>
    </citation>
    <scope>NUCLEOTIDE SEQUENCE [LARGE SCALE GENOMIC DNA]</scope>
    <source>
        <strain evidence="2">RPE64</strain>
    </source>
</reference>
<dbReference type="HOGENOM" id="CLU_129162_0_1_4"/>
<evidence type="ECO:0000313" key="2">
    <source>
        <dbReference type="EMBL" id="BAN24398.1"/>
    </source>
</evidence>
<feature type="signal peptide" evidence="1">
    <location>
        <begin position="1"/>
        <end position="32"/>
    </location>
</feature>